<dbReference type="EMBL" id="SFCC01000012">
    <property type="protein sequence ID" value="RZQ61522.1"/>
    <property type="molecule type" value="Genomic_DNA"/>
</dbReference>
<dbReference type="AlphaFoldDB" id="A0A4Q7J4D1"/>
<keyword evidence="4" id="KW-1185">Reference proteome</keyword>
<reference evidence="3 4" key="1">
    <citation type="submission" date="2019-02" db="EMBL/GenBank/DDBJ databases">
        <title>Draft genome sequence of Amycolatopsis sp. 8-3EHSu isolated from roots of Suaeda maritima.</title>
        <authorList>
            <person name="Duangmal K."/>
            <person name="Chantavorakit T."/>
        </authorList>
    </citation>
    <scope>NUCLEOTIDE SEQUENCE [LARGE SCALE GENOMIC DNA]</scope>
    <source>
        <strain evidence="3 4">8-3EHSu</strain>
    </source>
</reference>
<proteinExistence type="predicted"/>
<keyword evidence="2" id="KW-0732">Signal</keyword>
<evidence type="ECO:0000313" key="3">
    <source>
        <dbReference type="EMBL" id="RZQ61522.1"/>
    </source>
</evidence>
<gene>
    <name evidence="3" type="ORF">EWH70_24480</name>
</gene>
<dbReference type="Proteomes" id="UP000292003">
    <property type="component" value="Unassembled WGS sequence"/>
</dbReference>
<feature type="signal peptide" evidence="2">
    <location>
        <begin position="1"/>
        <end position="26"/>
    </location>
</feature>
<feature type="compositionally biased region" description="Low complexity" evidence="1">
    <location>
        <begin position="85"/>
        <end position="98"/>
    </location>
</feature>
<accession>A0A4Q7J4D1</accession>
<organism evidence="3 4">
    <name type="scientific">Amycolatopsis suaedae</name>
    <dbReference type="NCBI Taxonomy" id="2510978"/>
    <lineage>
        <taxon>Bacteria</taxon>
        <taxon>Bacillati</taxon>
        <taxon>Actinomycetota</taxon>
        <taxon>Actinomycetes</taxon>
        <taxon>Pseudonocardiales</taxon>
        <taxon>Pseudonocardiaceae</taxon>
        <taxon>Amycolatopsis</taxon>
    </lineage>
</organism>
<evidence type="ECO:0000256" key="2">
    <source>
        <dbReference type="SAM" id="SignalP"/>
    </source>
</evidence>
<name>A0A4Q7J4D1_9PSEU</name>
<feature type="chain" id="PRO_5020393941" evidence="2">
    <location>
        <begin position="27"/>
        <end position="98"/>
    </location>
</feature>
<feature type="region of interest" description="Disordered" evidence="1">
    <location>
        <begin position="29"/>
        <end position="98"/>
    </location>
</feature>
<evidence type="ECO:0000313" key="4">
    <source>
        <dbReference type="Proteomes" id="UP000292003"/>
    </source>
</evidence>
<evidence type="ECO:0000256" key="1">
    <source>
        <dbReference type="SAM" id="MobiDB-lite"/>
    </source>
</evidence>
<comment type="caution">
    <text evidence="3">The sequence shown here is derived from an EMBL/GenBank/DDBJ whole genome shotgun (WGS) entry which is preliminary data.</text>
</comment>
<sequence length="98" mass="9534">MNSKRPWIVAGATLALAGFGTAVAVAADSGPVHDSRPAPVVQQYDPAPQQAAAVDDSPESADSPAASVNDSADSPAAAPAPPSPDNTADSAATADSPN</sequence>
<protein>
    <submittedName>
        <fullName evidence="3">Uncharacterized protein</fullName>
    </submittedName>
</protein>
<feature type="compositionally biased region" description="Low complexity" evidence="1">
    <location>
        <begin position="37"/>
        <end position="77"/>
    </location>
</feature>
<dbReference type="RefSeq" id="WP_130477825.1">
    <property type="nucleotide sequence ID" value="NZ_SFCC01000012.1"/>
</dbReference>